<evidence type="ECO:0008006" key="3">
    <source>
        <dbReference type="Google" id="ProtNLM"/>
    </source>
</evidence>
<evidence type="ECO:0000313" key="2">
    <source>
        <dbReference type="Proteomes" id="UP001596380"/>
    </source>
</evidence>
<reference evidence="2" key="1">
    <citation type="journal article" date="2019" name="Int. J. Syst. Evol. Microbiol.">
        <title>The Global Catalogue of Microorganisms (GCM) 10K type strain sequencing project: providing services to taxonomists for standard genome sequencing and annotation.</title>
        <authorList>
            <consortium name="The Broad Institute Genomics Platform"/>
            <consortium name="The Broad Institute Genome Sequencing Center for Infectious Disease"/>
            <person name="Wu L."/>
            <person name="Ma J."/>
        </authorList>
    </citation>
    <scope>NUCLEOTIDE SEQUENCE [LARGE SCALE GENOMIC DNA]</scope>
    <source>
        <strain evidence="2">JCM 3369</strain>
    </source>
</reference>
<organism evidence="1 2">
    <name type="scientific">Actinomadura yumaensis</name>
    <dbReference type="NCBI Taxonomy" id="111807"/>
    <lineage>
        <taxon>Bacteria</taxon>
        <taxon>Bacillati</taxon>
        <taxon>Actinomycetota</taxon>
        <taxon>Actinomycetes</taxon>
        <taxon>Streptosporangiales</taxon>
        <taxon>Thermomonosporaceae</taxon>
        <taxon>Actinomadura</taxon>
    </lineage>
</organism>
<comment type="caution">
    <text evidence="1">The sequence shown here is derived from an EMBL/GenBank/DDBJ whole genome shotgun (WGS) entry which is preliminary data.</text>
</comment>
<gene>
    <name evidence="1" type="ORF">ACFQKB_36420</name>
</gene>
<dbReference type="RefSeq" id="WP_160825789.1">
    <property type="nucleotide sequence ID" value="NZ_JBHSXE010000001.1"/>
</dbReference>
<sequence>MPTPVERPPYPDAEDVAAALLDDLTTEQVVIVTPEDLQDRLPLQRVLRIGGSDDQLTDTARIVVDTYAATSAEARTLAEQTRQRFGRRRARTSAGIMDRATTEVAPHAVPHPNPQVRMRTAIYRLRLRRRT</sequence>
<name>A0ABW2CXH5_9ACTN</name>
<proteinExistence type="predicted"/>
<accession>A0ABW2CXH5</accession>
<protein>
    <recommendedName>
        <fullName evidence="3">Tail terminator</fullName>
    </recommendedName>
</protein>
<dbReference type="EMBL" id="JBHSXS010000036">
    <property type="protein sequence ID" value="MFC6885291.1"/>
    <property type="molecule type" value="Genomic_DNA"/>
</dbReference>
<evidence type="ECO:0000313" key="1">
    <source>
        <dbReference type="EMBL" id="MFC6885291.1"/>
    </source>
</evidence>
<dbReference type="Proteomes" id="UP001596380">
    <property type="component" value="Unassembled WGS sequence"/>
</dbReference>
<keyword evidence="2" id="KW-1185">Reference proteome</keyword>